<dbReference type="Pfam" id="PF12120">
    <property type="entry name" value="Arr-ms"/>
    <property type="match status" value="1"/>
</dbReference>
<dbReference type="GO" id="GO:0032259">
    <property type="term" value="P:methylation"/>
    <property type="evidence" value="ECO:0007669"/>
    <property type="project" value="UniProtKB-KW"/>
</dbReference>
<keyword evidence="2" id="KW-0489">Methyltransferase</keyword>
<reference evidence="2 3" key="1">
    <citation type="journal article" date="2017" name="Int. J. Syst. Evol. Microbiol.">
        <title>Arachidicoccus ginsenosidivorans sp. nov., with ginsenoside-converting activity isolated from ginseng cultivating soil.</title>
        <authorList>
            <person name="Siddiqi M.Z."/>
            <person name="Aslam Z."/>
            <person name="Im W.T."/>
        </authorList>
    </citation>
    <scope>NUCLEOTIDE SEQUENCE [LARGE SCALE GENOMIC DNA]</scope>
    <source>
        <strain evidence="2 3">Gsoil 809</strain>
    </source>
</reference>
<dbReference type="Proteomes" id="UP000321291">
    <property type="component" value="Chromosome"/>
</dbReference>
<evidence type="ECO:0000313" key="3">
    <source>
        <dbReference type="Proteomes" id="UP000321291"/>
    </source>
</evidence>
<keyword evidence="3" id="KW-1185">Reference proteome</keyword>
<dbReference type="InterPro" id="IPR038611">
    <property type="entry name" value="Arr_sf"/>
</dbReference>
<dbReference type="GO" id="GO:0008168">
    <property type="term" value="F:methyltransferase activity"/>
    <property type="evidence" value="ECO:0007669"/>
    <property type="project" value="UniProtKB-KW"/>
</dbReference>
<dbReference type="EMBL" id="CP042434">
    <property type="protein sequence ID" value="QEC71130.1"/>
    <property type="molecule type" value="Genomic_DNA"/>
</dbReference>
<organism evidence="2 3">
    <name type="scientific">Arachidicoccus ginsenosidivorans</name>
    <dbReference type="NCBI Taxonomy" id="496057"/>
    <lineage>
        <taxon>Bacteria</taxon>
        <taxon>Pseudomonadati</taxon>
        <taxon>Bacteroidota</taxon>
        <taxon>Chitinophagia</taxon>
        <taxon>Chitinophagales</taxon>
        <taxon>Chitinophagaceae</taxon>
        <taxon>Arachidicoccus</taxon>
    </lineage>
</organism>
<dbReference type="OrthoDB" id="5509356at2"/>
<name>A0A5B8VI13_9BACT</name>
<dbReference type="InterPro" id="IPR021975">
    <property type="entry name" value="Rifampin_Arr"/>
</dbReference>
<dbReference type="KEGG" id="agi:FSB73_04995"/>
<dbReference type="Gene3D" id="3.20.170.40">
    <property type="entry name" value="Rifampin ADP-ribosyltransferase domain"/>
    <property type="match status" value="1"/>
</dbReference>
<evidence type="ECO:0000313" key="2">
    <source>
        <dbReference type="EMBL" id="QEC71130.1"/>
    </source>
</evidence>
<gene>
    <name evidence="2" type="ORF">FSB73_04995</name>
</gene>
<keyword evidence="2" id="KW-0808">Transferase</keyword>
<dbReference type="AlphaFoldDB" id="A0A5B8VI13"/>
<proteinExistence type="predicted"/>
<feature type="domain" description="Rifampin ADP-ribosyltransferase" evidence="1">
    <location>
        <begin position="139"/>
        <end position="235"/>
    </location>
</feature>
<dbReference type="RefSeq" id="WP_146780388.1">
    <property type="nucleotide sequence ID" value="NZ_CP042434.1"/>
</dbReference>
<evidence type="ECO:0000259" key="1">
    <source>
        <dbReference type="Pfam" id="PF12120"/>
    </source>
</evidence>
<sequence>MEFNPTNPVIQLCMQAMALEAGPQPFQVKVQKINPKEKAAALYHSAWEASTHDFERFIAAFFIGRSKEKVADQLRWLQTSLDMAQKVNSVATGSALEIIYQKIAWCYAALGNAEAENKYNSLSEQVCATPISLRETGPFYHGTKADLQIGDLLTAGEKSNYATDLVMHHIYFTALIGGAGLAAALAKGEGPERVYRVEPTGHFENDPNVTNQKFPGNLTRSYRSKYPLKIVGEETSFERLTVAERQKWQQKLSESKGKIIN</sequence>
<protein>
    <submittedName>
        <fullName evidence="2">rRNA adenine methyltransferase</fullName>
    </submittedName>
</protein>
<accession>A0A5B8VI13</accession>